<dbReference type="FunFam" id="1.20.1250.20:FF:000013">
    <property type="entry name" value="MFS general substrate transporter"/>
    <property type="match status" value="1"/>
</dbReference>
<evidence type="ECO:0000256" key="1">
    <source>
        <dbReference type="ARBA" id="ARBA00004141"/>
    </source>
</evidence>
<keyword evidence="2" id="KW-0813">Transport</keyword>
<protein>
    <recommendedName>
        <fullName evidence="7">Major facilitator superfamily (MFS) profile domain-containing protein</fullName>
    </recommendedName>
</protein>
<feature type="transmembrane region" description="Helical" evidence="6">
    <location>
        <begin position="109"/>
        <end position="131"/>
    </location>
</feature>
<evidence type="ECO:0000256" key="4">
    <source>
        <dbReference type="ARBA" id="ARBA00022989"/>
    </source>
</evidence>
<evidence type="ECO:0000256" key="5">
    <source>
        <dbReference type="ARBA" id="ARBA00023136"/>
    </source>
</evidence>
<dbReference type="InterPro" id="IPR020846">
    <property type="entry name" value="MFS_dom"/>
</dbReference>
<dbReference type="FunFam" id="1.20.1250.20:FF:000018">
    <property type="entry name" value="MFS transporter permease"/>
    <property type="match status" value="1"/>
</dbReference>
<feature type="transmembrane region" description="Helical" evidence="6">
    <location>
        <begin position="430"/>
        <end position="451"/>
    </location>
</feature>
<dbReference type="AlphaFoldDB" id="A0A8K0NNJ0"/>
<dbReference type="Gene3D" id="1.20.1250.20">
    <property type="entry name" value="MFS general substrate transporter like domains"/>
    <property type="match status" value="2"/>
</dbReference>
<dbReference type="EMBL" id="JABELV010000122">
    <property type="protein sequence ID" value="KAG7530308.1"/>
    <property type="molecule type" value="Genomic_DNA"/>
</dbReference>
<accession>A0A8K0NNJ0</accession>
<comment type="caution">
    <text evidence="8">The sequence shown here is derived from an EMBL/GenBank/DDBJ whole genome shotgun (WGS) entry which is preliminary data.</text>
</comment>
<dbReference type="PROSITE" id="PS50850">
    <property type="entry name" value="MFS"/>
    <property type="match status" value="1"/>
</dbReference>
<evidence type="ECO:0000313" key="9">
    <source>
        <dbReference type="Proteomes" id="UP000812966"/>
    </source>
</evidence>
<feature type="transmembrane region" description="Helical" evidence="6">
    <location>
        <begin position="198"/>
        <end position="220"/>
    </location>
</feature>
<feature type="transmembrane region" description="Helical" evidence="6">
    <location>
        <begin position="301"/>
        <end position="325"/>
    </location>
</feature>
<feature type="transmembrane region" description="Helical" evidence="6">
    <location>
        <begin position="138"/>
        <end position="155"/>
    </location>
</feature>
<dbReference type="OrthoDB" id="2985014at2759"/>
<organism evidence="8 9">
    <name type="scientific">Filobasidium floriforme</name>
    <dbReference type="NCBI Taxonomy" id="5210"/>
    <lineage>
        <taxon>Eukaryota</taxon>
        <taxon>Fungi</taxon>
        <taxon>Dikarya</taxon>
        <taxon>Basidiomycota</taxon>
        <taxon>Agaricomycotina</taxon>
        <taxon>Tremellomycetes</taxon>
        <taxon>Filobasidiales</taxon>
        <taxon>Filobasidiaceae</taxon>
        <taxon>Filobasidium</taxon>
    </lineage>
</organism>
<evidence type="ECO:0000256" key="2">
    <source>
        <dbReference type="ARBA" id="ARBA00022448"/>
    </source>
</evidence>
<name>A0A8K0NNJ0_9TREE</name>
<dbReference type="InterPro" id="IPR036259">
    <property type="entry name" value="MFS_trans_sf"/>
</dbReference>
<dbReference type="PANTHER" id="PTHR43791">
    <property type="entry name" value="PERMEASE-RELATED"/>
    <property type="match status" value="1"/>
</dbReference>
<dbReference type="InterPro" id="IPR011701">
    <property type="entry name" value="MFS"/>
</dbReference>
<dbReference type="PANTHER" id="PTHR43791:SF36">
    <property type="entry name" value="TRANSPORTER, PUTATIVE (AFU_ORTHOLOGUE AFUA_6G08340)-RELATED"/>
    <property type="match status" value="1"/>
</dbReference>
<keyword evidence="5 6" id="KW-0472">Membrane</keyword>
<dbReference type="GO" id="GO:0022857">
    <property type="term" value="F:transmembrane transporter activity"/>
    <property type="evidence" value="ECO:0007669"/>
    <property type="project" value="InterPro"/>
</dbReference>
<keyword evidence="9" id="KW-1185">Reference proteome</keyword>
<gene>
    <name evidence="8" type="ORF">FFLO_05141</name>
</gene>
<comment type="subcellular location">
    <subcellularLocation>
        <location evidence="1">Membrane</location>
        <topology evidence="1">Multi-pass membrane protein</topology>
    </subcellularLocation>
</comment>
<reference evidence="8" key="1">
    <citation type="submission" date="2020-04" db="EMBL/GenBank/DDBJ databases">
        <title>Analysis of mating type loci in Filobasidium floriforme.</title>
        <authorList>
            <person name="Nowrousian M."/>
        </authorList>
    </citation>
    <scope>NUCLEOTIDE SEQUENCE</scope>
    <source>
        <strain evidence="8">CBS 6242</strain>
    </source>
</reference>
<evidence type="ECO:0000256" key="6">
    <source>
        <dbReference type="SAM" id="Phobius"/>
    </source>
</evidence>
<dbReference type="GO" id="GO:0016020">
    <property type="term" value="C:membrane"/>
    <property type="evidence" value="ECO:0007669"/>
    <property type="project" value="UniProtKB-SubCell"/>
</dbReference>
<feature type="transmembrane region" description="Helical" evidence="6">
    <location>
        <begin position="63"/>
        <end position="84"/>
    </location>
</feature>
<feature type="transmembrane region" description="Helical" evidence="6">
    <location>
        <begin position="364"/>
        <end position="384"/>
    </location>
</feature>
<feature type="domain" description="Major facilitator superfamily (MFS) profile" evidence="7">
    <location>
        <begin position="71"/>
        <end position="491"/>
    </location>
</feature>
<feature type="transmembrane region" description="Helical" evidence="6">
    <location>
        <begin position="232"/>
        <end position="252"/>
    </location>
</feature>
<sequence length="521" mass="56526">MSIEPTNEKRNVAHFEIEENAGLQDGSLLEATTTGGTGTEKGYAGSFIGDTHRAETRKAERKLLLKLDVVILPLAFLLYLSAYLDRGNLGNARLQGLQKEALDNSDEKYSLALSCFFITYITLSIPGTLLAKAVVPSTSISIGAMIWAVAATAQAGVKNPAGVYVCRLFVGVGEAMFGQAVALYFSYWYTKSEISKRVALFIGAGALAGAFGGLIAYGVARIHHPKIEAWRVLFLIEGCPSVLLAICVFIFLPSRPQSSKYLNENERTLAITRLNADSLNEGDNGIDWSGVKRAFLDWKTYMIAIAYSCMNLTLGSVSGFLPTIIKGLGYSAAQAQLYTVPPYAVALVVTMLLSTLSDRFRSRGLYAAGVYICGIVGWAILYAVSPVHASHSDLHVRYFGCILIVCAGYGAIPIIISWQSNNCGSQSQRAVALGMLNTIGQCLSILASYSFPSHEGPRFHKGITLNLAFQALGFCICIGMTLYYRAENKRRDRIEGGRPVEGTVLNVIEEHDLAPGFRYIP</sequence>
<evidence type="ECO:0000256" key="3">
    <source>
        <dbReference type="ARBA" id="ARBA00022692"/>
    </source>
</evidence>
<feature type="transmembrane region" description="Helical" evidence="6">
    <location>
        <begin position="396"/>
        <end position="418"/>
    </location>
</feature>
<proteinExistence type="predicted"/>
<dbReference type="Proteomes" id="UP000812966">
    <property type="component" value="Unassembled WGS sequence"/>
</dbReference>
<dbReference type="SUPFAM" id="SSF103473">
    <property type="entry name" value="MFS general substrate transporter"/>
    <property type="match status" value="1"/>
</dbReference>
<feature type="transmembrane region" description="Helical" evidence="6">
    <location>
        <begin position="161"/>
        <end position="186"/>
    </location>
</feature>
<dbReference type="Pfam" id="PF07690">
    <property type="entry name" value="MFS_1"/>
    <property type="match status" value="1"/>
</dbReference>
<keyword evidence="3 6" id="KW-0812">Transmembrane</keyword>
<evidence type="ECO:0000259" key="7">
    <source>
        <dbReference type="PROSITE" id="PS50850"/>
    </source>
</evidence>
<keyword evidence="4 6" id="KW-1133">Transmembrane helix</keyword>
<evidence type="ECO:0000313" key="8">
    <source>
        <dbReference type="EMBL" id="KAG7530308.1"/>
    </source>
</evidence>
<feature type="transmembrane region" description="Helical" evidence="6">
    <location>
        <begin position="463"/>
        <end position="484"/>
    </location>
</feature>
<feature type="transmembrane region" description="Helical" evidence="6">
    <location>
        <begin position="337"/>
        <end position="357"/>
    </location>
</feature>